<sequence>MALAAPLISGVFSVAVTVVNHVLGKQQAVAKEADAFMAQRQVELQHDLLQAKKRCIALEMELANVALQLTKKEEAAKQRRLKAAVEQLQLQIRWQRLERINNLPFAGLWRRVTVQNLVGAFAIAVFLFVLAACTAANLHLFFAVLLE</sequence>
<keyword evidence="1" id="KW-0812">Transmembrane</keyword>
<feature type="transmembrane region" description="Helical" evidence="1">
    <location>
        <begin position="117"/>
        <end position="146"/>
    </location>
</feature>
<keyword evidence="1" id="KW-0472">Membrane</keyword>
<dbReference type="AlphaFoldDB" id="A0A1V9ZDU1"/>
<proteinExistence type="predicted"/>
<organism evidence="2 3">
    <name type="scientific">Achlya hypogyna</name>
    <name type="common">Oomycete</name>
    <name type="synonym">Protoachlya hypogyna</name>
    <dbReference type="NCBI Taxonomy" id="1202772"/>
    <lineage>
        <taxon>Eukaryota</taxon>
        <taxon>Sar</taxon>
        <taxon>Stramenopiles</taxon>
        <taxon>Oomycota</taxon>
        <taxon>Saprolegniomycetes</taxon>
        <taxon>Saprolegniales</taxon>
        <taxon>Achlyaceae</taxon>
        <taxon>Achlya</taxon>
    </lineage>
</organism>
<dbReference type="EMBL" id="JNBR01000153">
    <property type="protein sequence ID" value="OQR96156.1"/>
    <property type="molecule type" value="Genomic_DNA"/>
</dbReference>
<dbReference type="Proteomes" id="UP000243579">
    <property type="component" value="Unassembled WGS sequence"/>
</dbReference>
<evidence type="ECO:0000256" key="1">
    <source>
        <dbReference type="SAM" id="Phobius"/>
    </source>
</evidence>
<evidence type="ECO:0000313" key="2">
    <source>
        <dbReference type="EMBL" id="OQR96156.1"/>
    </source>
</evidence>
<dbReference type="OrthoDB" id="61209at2759"/>
<accession>A0A1V9ZDU1</accession>
<reference evidence="2 3" key="1">
    <citation type="journal article" date="2014" name="Genome Biol. Evol.">
        <title>The secreted proteins of Achlya hypogyna and Thraustotheca clavata identify the ancestral oomycete secretome and reveal gene acquisitions by horizontal gene transfer.</title>
        <authorList>
            <person name="Misner I."/>
            <person name="Blouin N."/>
            <person name="Leonard G."/>
            <person name="Richards T.A."/>
            <person name="Lane C.E."/>
        </authorList>
    </citation>
    <scope>NUCLEOTIDE SEQUENCE [LARGE SCALE GENOMIC DNA]</scope>
    <source>
        <strain evidence="2 3">ATCC 48635</strain>
    </source>
</reference>
<gene>
    <name evidence="2" type="ORF">ACHHYP_20843</name>
</gene>
<evidence type="ECO:0000313" key="3">
    <source>
        <dbReference type="Proteomes" id="UP000243579"/>
    </source>
</evidence>
<comment type="caution">
    <text evidence="2">The sequence shown here is derived from an EMBL/GenBank/DDBJ whole genome shotgun (WGS) entry which is preliminary data.</text>
</comment>
<keyword evidence="1" id="KW-1133">Transmembrane helix</keyword>
<keyword evidence="3" id="KW-1185">Reference proteome</keyword>
<name>A0A1V9ZDU1_ACHHY</name>
<protein>
    <submittedName>
        <fullName evidence="2">Uncharacterized protein</fullName>
    </submittedName>
</protein>